<accession>A0A091DBF4</accession>
<dbReference type="Proteomes" id="UP000028990">
    <property type="component" value="Unassembled WGS sequence"/>
</dbReference>
<dbReference type="EMBL" id="KN122588">
    <property type="protein sequence ID" value="KFO29469.1"/>
    <property type="molecule type" value="Genomic_DNA"/>
</dbReference>
<gene>
    <name evidence="2" type="ORF">H920_09076</name>
</gene>
<evidence type="ECO:0000313" key="3">
    <source>
        <dbReference type="Proteomes" id="UP000028990"/>
    </source>
</evidence>
<dbReference type="AlphaFoldDB" id="A0A091DBF4"/>
<feature type="compositionally biased region" description="Basic and acidic residues" evidence="1">
    <location>
        <begin position="265"/>
        <end position="286"/>
    </location>
</feature>
<evidence type="ECO:0000313" key="2">
    <source>
        <dbReference type="EMBL" id="KFO29469.1"/>
    </source>
</evidence>
<keyword evidence="3" id="KW-1185">Reference proteome</keyword>
<evidence type="ECO:0000256" key="1">
    <source>
        <dbReference type="SAM" id="MobiDB-lite"/>
    </source>
</evidence>
<feature type="region of interest" description="Disordered" evidence="1">
    <location>
        <begin position="265"/>
        <end position="296"/>
    </location>
</feature>
<sequence>MEGTRPRPGCPLPSRIAAVTSTSHLCLAPLALPLDFELLSPVSPDASPARGHGSSCGRRLDESLGIACSLGHLACACDLRVPGRPGLSHHVPAVPGKCPCPGALSELRIPVQSLQPPWLLCLSSDHTGSLAGELCCAACLVWGSLTWHKDEQLGTQLLAQACWRRDKHPAVRWAGAGAVGTERPLDCEFRLVAYGGFRFSGTMAAGPEVDSGVSYPKPPQERSRRVCPEPSLLAPVLFLGPSVPLGAEDVEVRLLLSTEFPFLGKRVDNSTPRESRRDGSPERPGPEEDSAGSGSLVLRGGLARTSRRTCPATKALVPQLLKHCTQDLHAARCEASTDTTALPVSRRRRAPAAQCQGLHPCSVKDRPSAPSSPTQSHRMFFLCSVKGKETFFKKQNVDE</sequence>
<reference evidence="2 3" key="1">
    <citation type="submission" date="2013-11" db="EMBL/GenBank/DDBJ databases">
        <title>The Damaraland mole rat (Fukomys damarensis) genome and evolution of African mole rats.</title>
        <authorList>
            <person name="Gladyshev V.N."/>
            <person name="Fang X."/>
        </authorList>
    </citation>
    <scope>NUCLEOTIDE SEQUENCE [LARGE SCALE GENOMIC DNA]</scope>
    <source>
        <tissue evidence="2">Liver</tissue>
    </source>
</reference>
<proteinExistence type="predicted"/>
<organism evidence="2 3">
    <name type="scientific">Fukomys damarensis</name>
    <name type="common">Damaraland mole rat</name>
    <name type="synonym">Cryptomys damarensis</name>
    <dbReference type="NCBI Taxonomy" id="885580"/>
    <lineage>
        <taxon>Eukaryota</taxon>
        <taxon>Metazoa</taxon>
        <taxon>Chordata</taxon>
        <taxon>Craniata</taxon>
        <taxon>Vertebrata</taxon>
        <taxon>Euteleostomi</taxon>
        <taxon>Mammalia</taxon>
        <taxon>Eutheria</taxon>
        <taxon>Euarchontoglires</taxon>
        <taxon>Glires</taxon>
        <taxon>Rodentia</taxon>
        <taxon>Hystricomorpha</taxon>
        <taxon>Bathyergidae</taxon>
        <taxon>Fukomys</taxon>
    </lineage>
</organism>
<feature type="region of interest" description="Disordered" evidence="1">
    <location>
        <begin position="356"/>
        <end position="375"/>
    </location>
</feature>
<name>A0A091DBF4_FUKDA</name>
<protein>
    <submittedName>
        <fullName evidence="2">Uncharacterized protein</fullName>
    </submittedName>
</protein>